<dbReference type="FunFam" id="3.40.640.10:FF:000030">
    <property type="entry name" value="Low-specificity L-threonine aldolase"/>
    <property type="match status" value="1"/>
</dbReference>
<dbReference type="GO" id="GO:0006567">
    <property type="term" value="P:L-threonine catabolic process"/>
    <property type="evidence" value="ECO:0007669"/>
    <property type="project" value="TreeGrafter"/>
</dbReference>
<organism evidence="7 8">
    <name type="scientific">Geosporobacter ferrireducens</name>
    <dbReference type="NCBI Taxonomy" id="1424294"/>
    <lineage>
        <taxon>Bacteria</taxon>
        <taxon>Bacillati</taxon>
        <taxon>Bacillota</taxon>
        <taxon>Clostridia</taxon>
        <taxon>Peptostreptococcales</taxon>
        <taxon>Thermotaleaceae</taxon>
        <taxon>Geosporobacter</taxon>
    </lineage>
</organism>
<feature type="domain" description="Aromatic amino acid beta-eliminating lyase/threonine aldolase" evidence="6">
    <location>
        <begin position="6"/>
        <end position="288"/>
    </location>
</feature>
<keyword evidence="8" id="KW-1185">Reference proteome</keyword>
<dbReference type="CDD" id="cd06502">
    <property type="entry name" value="TA_like"/>
    <property type="match status" value="1"/>
</dbReference>
<evidence type="ECO:0000259" key="6">
    <source>
        <dbReference type="Pfam" id="PF01212"/>
    </source>
</evidence>
<dbReference type="OrthoDB" id="9774495at2"/>
<gene>
    <name evidence="7" type="ORF">Gferi_18870</name>
</gene>
<dbReference type="SUPFAM" id="SSF53383">
    <property type="entry name" value="PLP-dependent transferases"/>
    <property type="match status" value="1"/>
</dbReference>
<accession>A0A1D8GKG3</accession>
<dbReference type="RefSeq" id="WP_069979203.1">
    <property type="nucleotide sequence ID" value="NZ_CP017269.1"/>
</dbReference>
<dbReference type="InterPro" id="IPR001597">
    <property type="entry name" value="ArAA_b-elim_lyase/Thr_aldolase"/>
</dbReference>
<dbReference type="EMBL" id="CP017269">
    <property type="protein sequence ID" value="AOT71407.1"/>
    <property type="molecule type" value="Genomic_DNA"/>
</dbReference>
<dbReference type="Gene3D" id="3.90.1150.10">
    <property type="entry name" value="Aspartate Aminotransferase, domain 1"/>
    <property type="match status" value="1"/>
</dbReference>
<dbReference type="Pfam" id="PF01212">
    <property type="entry name" value="Beta_elim_lyase"/>
    <property type="match status" value="1"/>
</dbReference>
<evidence type="ECO:0000256" key="4">
    <source>
        <dbReference type="ARBA" id="ARBA00023239"/>
    </source>
</evidence>
<comment type="similarity">
    <text evidence="2">Belongs to the threonine aldolase family.</text>
</comment>
<dbReference type="InterPro" id="IPR023603">
    <property type="entry name" value="Low_specificity_L-TA-like"/>
</dbReference>
<reference evidence="7 8" key="1">
    <citation type="submission" date="2016-09" db="EMBL/GenBank/DDBJ databases">
        <title>Genomic analysis reveals versatility of anaerobic energy metabolism of Geosporobacter ferrireducens IRF9 of phylum Firmicutes.</title>
        <authorList>
            <person name="Kim S.-J."/>
        </authorList>
    </citation>
    <scope>NUCLEOTIDE SEQUENCE [LARGE SCALE GENOMIC DNA]</scope>
    <source>
        <strain evidence="7 8">IRF9</strain>
    </source>
</reference>
<dbReference type="Gene3D" id="3.40.640.10">
    <property type="entry name" value="Type I PLP-dependent aspartate aminotransferase-like (Major domain)"/>
    <property type="match status" value="1"/>
</dbReference>
<dbReference type="GO" id="GO:0005829">
    <property type="term" value="C:cytosol"/>
    <property type="evidence" value="ECO:0007669"/>
    <property type="project" value="TreeGrafter"/>
</dbReference>
<dbReference type="KEGG" id="gfe:Gferi_18870"/>
<protein>
    <submittedName>
        <fullName evidence="7">Threonine aldolase</fullName>
    </submittedName>
</protein>
<dbReference type="FunFam" id="3.90.1150.10:FF:000041">
    <property type="entry name" value="Low-specificity L-threonine aldolase"/>
    <property type="match status" value="1"/>
</dbReference>
<dbReference type="GO" id="GO:0006545">
    <property type="term" value="P:glycine biosynthetic process"/>
    <property type="evidence" value="ECO:0007669"/>
    <property type="project" value="TreeGrafter"/>
</dbReference>
<sequence length="346" mass="37932">MRNIIDLRSDTVTQPTQEMRDAMYYAVVGDDIMGEDPTVRELETLAADIMGKEDGLFFSSGTLANQAAVMTYTQRGEEIILGDTSHIYNLEVGGLSALSQVQPRPMAVPKGIYEIALMEELIQEEGIQRAKTSLICIENTNNLNAGMVVPLENINQVCALGKKHGIPVYLDGARIFNAAVASGVEAKEIVKNVDAVMFALTKGLSAPFGAVLTGRKEFIQKARWMKQRLGGGFRQAGFIAAPGIVALKTMMPQIEKDHKNAQLLGKGLEAIEGLQIDVSRIHTNIVTASVEQLPITIEEFLNRLLEKGIKAKRISKTSFRMVTHLGIEESHLQEVISVVKNIVFQL</sequence>
<dbReference type="STRING" id="1424294.Gferi_18870"/>
<evidence type="ECO:0000313" key="8">
    <source>
        <dbReference type="Proteomes" id="UP000095743"/>
    </source>
</evidence>
<dbReference type="GO" id="GO:0008732">
    <property type="term" value="F:L-allo-threonine aldolase activity"/>
    <property type="evidence" value="ECO:0007669"/>
    <property type="project" value="TreeGrafter"/>
</dbReference>
<evidence type="ECO:0000256" key="5">
    <source>
        <dbReference type="PIRSR" id="PIRSR017617-1"/>
    </source>
</evidence>
<comment type="cofactor">
    <cofactor evidence="1">
        <name>pyridoxal 5'-phosphate</name>
        <dbReference type="ChEBI" id="CHEBI:597326"/>
    </cofactor>
</comment>
<dbReference type="AlphaFoldDB" id="A0A1D8GKG3"/>
<keyword evidence="4" id="KW-0456">Lyase</keyword>
<feature type="modified residue" description="N6-(pyridoxal phosphate)lysine" evidence="5">
    <location>
        <position position="202"/>
    </location>
</feature>
<evidence type="ECO:0000313" key="7">
    <source>
        <dbReference type="EMBL" id="AOT71407.1"/>
    </source>
</evidence>
<proteinExistence type="inferred from homology"/>
<dbReference type="Proteomes" id="UP000095743">
    <property type="component" value="Chromosome"/>
</dbReference>
<dbReference type="PANTHER" id="PTHR48097:SF9">
    <property type="entry name" value="L-THREONINE ALDOLASE"/>
    <property type="match status" value="1"/>
</dbReference>
<keyword evidence="3" id="KW-0663">Pyridoxal phosphate</keyword>
<name>A0A1D8GKG3_9FIRM</name>
<dbReference type="InterPro" id="IPR015421">
    <property type="entry name" value="PyrdxlP-dep_Trfase_major"/>
</dbReference>
<dbReference type="PANTHER" id="PTHR48097">
    <property type="entry name" value="L-THREONINE ALDOLASE-RELATED"/>
    <property type="match status" value="1"/>
</dbReference>
<dbReference type="InterPro" id="IPR015424">
    <property type="entry name" value="PyrdxlP-dep_Trfase"/>
</dbReference>
<dbReference type="NCBIfam" id="NF041359">
    <property type="entry name" value="GntG_guanitoxin"/>
    <property type="match status" value="1"/>
</dbReference>
<evidence type="ECO:0000256" key="3">
    <source>
        <dbReference type="ARBA" id="ARBA00022898"/>
    </source>
</evidence>
<evidence type="ECO:0000256" key="1">
    <source>
        <dbReference type="ARBA" id="ARBA00001933"/>
    </source>
</evidence>
<dbReference type="InterPro" id="IPR015422">
    <property type="entry name" value="PyrdxlP-dep_Trfase_small"/>
</dbReference>
<evidence type="ECO:0000256" key="2">
    <source>
        <dbReference type="ARBA" id="ARBA00006966"/>
    </source>
</evidence>
<dbReference type="PIRSF" id="PIRSF017617">
    <property type="entry name" value="Thr_aldolase"/>
    <property type="match status" value="1"/>
</dbReference>